<dbReference type="Gene3D" id="1.10.1780.10">
    <property type="entry name" value="Clp, N-terminal domain"/>
    <property type="match status" value="1"/>
</dbReference>
<dbReference type="Pfam" id="PF17871">
    <property type="entry name" value="AAA_lid_9"/>
    <property type="match status" value="1"/>
</dbReference>
<evidence type="ECO:0000256" key="5">
    <source>
        <dbReference type="ARBA" id="ARBA00022741"/>
    </source>
</evidence>
<dbReference type="Gene3D" id="1.10.8.60">
    <property type="match status" value="1"/>
</dbReference>
<evidence type="ECO:0000256" key="10">
    <source>
        <dbReference type="SAM" id="SignalP"/>
    </source>
</evidence>
<dbReference type="GO" id="GO:0005524">
    <property type="term" value="F:ATP binding"/>
    <property type="evidence" value="ECO:0007669"/>
    <property type="project" value="UniProtKB-KW"/>
</dbReference>
<dbReference type="InterPro" id="IPR041546">
    <property type="entry name" value="ClpA/ClpB_AAA_lid"/>
</dbReference>
<evidence type="ECO:0000256" key="3">
    <source>
        <dbReference type="ARBA" id="ARBA00022640"/>
    </source>
</evidence>
<comment type="similarity">
    <text evidence="9">Belongs to the ClpA/ClpB family.</text>
</comment>
<dbReference type="CDD" id="cd19499">
    <property type="entry name" value="RecA-like_ClpB_Hsp104-like"/>
    <property type="match status" value="1"/>
</dbReference>
<dbReference type="FunFam" id="3.40.50.300:FF:000025">
    <property type="entry name" value="ATP-dependent Clp protease subunit"/>
    <property type="match status" value="1"/>
</dbReference>
<evidence type="ECO:0000256" key="9">
    <source>
        <dbReference type="RuleBase" id="RU004432"/>
    </source>
</evidence>
<dbReference type="GO" id="GO:0016887">
    <property type="term" value="F:ATP hydrolysis activity"/>
    <property type="evidence" value="ECO:0007669"/>
    <property type="project" value="InterPro"/>
</dbReference>
<keyword evidence="13" id="KW-1185">Reference proteome</keyword>
<dbReference type="SMART" id="SM01086">
    <property type="entry name" value="ClpB_D2-small"/>
    <property type="match status" value="1"/>
</dbReference>
<keyword evidence="4 8" id="KW-0677">Repeat</keyword>
<dbReference type="PROSITE" id="PS00870">
    <property type="entry name" value="CLPAB_1"/>
    <property type="match status" value="1"/>
</dbReference>
<dbReference type="InterPro" id="IPR036628">
    <property type="entry name" value="Clp_N_dom_sf"/>
</dbReference>
<dbReference type="CDD" id="cd00009">
    <property type="entry name" value="AAA"/>
    <property type="match status" value="1"/>
</dbReference>
<feature type="signal peptide" evidence="10">
    <location>
        <begin position="1"/>
        <end position="16"/>
    </location>
</feature>
<organism evidence="12 13">
    <name type="scientific">Prymnesium parvum</name>
    <name type="common">Toxic golden alga</name>
    <dbReference type="NCBI Taxonomy" id="97485"/>
    <lineage>
        <taxon>Eukaryota</taxon>
        <taxon>Haptista</taxon>
        <taxon>Haptophyta</taxon>
        <taxon>Prymnesiophyceae</taxon>
        <taxon>Prymnesiales</taxon>
        <taxon>Prymnesiaceae</taxon>
        <taxon>Prymnesium</taxon>
    </lineage>
</organism>
<dbReference type="InterPro" id="IPR027417">
    <property type="entry name" value="P-loop_NTPase"/>
</dbReference>
<dbReference type="GO" id="GO:0034605">
    <property type="term" value="P:cellular response to heat"/>
    <property type="evidence" value="ECO:0007669"/>
    <property type="project" value="TreeGrafter"/>
</dbReference>
<sequence>MLPRLAIYLFAPLASASLVQLPQWPQRRLSPAGRLGLRPLPAAPRGSGQVQMVFDRFDRDAMRLVMDAQVEARKLGGSAVGTEHLLLAGTMQADAIQQALDRAGVKASGVRDAIRGPGGGSIPSLDGLFGLKAKDELLPFSKDTERCFRTTLIRSGEEHDWALIGSKDLILSVLRDEEVDAGALQLLTKMGLDRQSVLEEVEAGERELVGAGGASSGKNTTLSQCSVDLTRKARNGQLDPMVGRTAEVRRCMQILVRRRKNNPVLIGDPGVGKTAIAEGLAQAIVEETVPEKLKGKRVLALELGLLVADTKYRGQFEQRLKEVVEEVTASKDTILFIDELHTLVGAGAAEGAIDAANLLKPALARGELQCIGATTVAEYRKYIEKDAALERRFQPVRVEEPTIAQTLEILSGLKAMYSKHHGVSYSEDALVAAAKLAVRYIPDRFLPDKAIDLIDEAGALVQIAAFESTSRAKATPEVGVNDIAAVVAQWTGIPVSKLDGDESRRMLNLEQQLHERVIGQDGAISAISRALRRARVGLRSPRRPVASLVFSGPTGVGKTELAKAVADVYYGSEQAMVRIDMSEYMESHSVSRLTGPPPGYVGYEAGGQLSEAVRRNPHTVVLLDEIEKAHPDVFNILLQVLEDGRLTDNKGRTVDFTNAMLILTSNVGSRTILSMAQARSSQQVADVDDEAYIEMRSAVKRELLQRFRPEFLNRLDEIIVFAALKRHEVMQVAELMLTELTARCAENGYTIQLTPALKEVVVENGFSPTYGARPLRRAMQRLCEDAIAEAILDSFVFEGEVLTMDASAKGGVLLKNKRGKTREHTPPAGQGIEDDMVAPAANGEALPQYDMGLQPLTRPIV</sequence>
<evidence type="ECO:0000256" key="6">
    <source>
        <dbReference type="ARBA" id="ARBA00022840"/>
    </source>
</evidence>
<dbReference type="InterPro" id="IPR004176">
    <property type="entry name" value="Clp_R_N"/>
</dbReference>
<evidence type="ECO:0000259" key="11">
    <source>
        <dbReference type="PROSITE" id="PS51903"/>
    </source>
</evidence>
<comment type="subcellular location">
    <subcellularLocation>
        <location evidence="1">Plastid</location>
        <location evidence="1">Chloroplast</location>
    </subcellularLocation>
</comment>
<dbReference type="Pfam" id="PF02861">
    <property type="entry name" value="Clp_N"/>
    <property type="match status" value="1"/>
</dbReference>
<dbReference type="SUPFAM" id="SSF52540">
    <property type="entry name" value="P-loop containing nucleoside triphosphate hydrolases"/>
    <property type="match status" value="2"/>
</dbReference>
<keyword evidence="6 9" id="KW-0067">ATP-binding</keyword>
<evidence type="ECO:0000256" key="4">
    <source>
        <dbReference type="ARBA" id="ARBA00022737"/>
    </source>
</evidence>
<dbReference type="Proteomes" id="UP001515480">
    <property type="component" value="Unassembled WGS sequence"/>
</dbReference>
<keyword evidence="7 9" id="KW-0143">Chaperone</keyword>
<evidence type="ECO:0000256" key="8">
    <source>
        <dbReference type="PROSITE-ProRule" id="PRU01251"/>
    </source>
</evidence>
<dbReference type="Gene3D" id="3.40.50.300">
    <property type="entry name" value="P-loop containing nucleotide triphosphate hydrolases"/>
    <property type="match status" value="3"/>
</dbReference>
<feature type="domain" description="Clp R" evidence="11">
    <location>
        <begin position="54"/>
        <end position="208"/>
    </location>
</feature>
<evidence type="ECO:0000313" key="13">
    <source>
        <dbReference type="Proteomes" id="UP001515480"/>
    </source>
</evidence>
<gene>
    <name evidence="12" type="ORF">AB1Y20_013221</name>
</gene>
<evidence type="ECO:0000256" key="1">
    <source>
        <dbReference type="ARBA" id="ARBA00004229"/>
    </source>
</evidence>
<dbReference type="InterPro" id="IPR001270">
    <property type="entry name" value="ClpA/B"/>
</dbReference>
<reference evidence="12 13" key="1">
    <citation type="journal article" date="2024" name="Science">
        <title>Giant polyketide synthase enzymes in the biosynthesis of giant marine polyether toxins.</title>
        <authorList>
            <person name="Fallon T.R."/>
            <person name="Shende V.V."/>
            <person name="Wierzbicki I.H."/>
            <person name="Pendleton A.L."/>
            <person name="Watervoot N.F."/>
            <person name="Auber R.P."/>
            <person name="Gonzalez D.J."/>
            <person name="Wisecaver J.H."/>
            <person name="Moore B.S."/>
        </authorList>
    </citation>
    <scope>NUCLEOTIDE SEQUENCE [LARGE SCALE GENOMIC DNA]</scope>
    <source>
        <strain evidence="12 13">12B1</strain>
    </source>
</reference>
<dbReference type="InterPro" id="IPR003593">
    <property type="entry name" value="AAA+_ATPase"/>
</dbReference>
<dbReference type="PROSITE" id="PS51903">
    <property type="entry name" value="CLP_R"/>
    <property type="match status" value="1"/>
</dbReference>
<dbReference type="InterPro" id="IPR019489">
    <property type="entry name" value="Clp_ATPase_C"/>
</dbReference>
<dbReference type="PRINTS" id="PR00300">
    <property type="entry name" value="CLPPROTEASEA"/>
</dbReference>
<keyword evidence="10" id="KW-0732">Signal</keyword>
<evidence type="ECO:0000256" key="2">
    <source>
        <dbReference type="ARBA" id="ARBA00022528"/>
    </source>
</evidence>
<protein>
    <recommendedName>
        <fullName evidence="11">Clp R domain-containing protein</fullName>
    </recommendedName>
</protein>
<dbReference type="PANTHER" id="PTHR11638:SF155">
    <property type="entry name" value="CHAPERONE PROTEIN CLPC1, CHLOROPLASTIC-LIKE"/>
    <property type="match status" value="1"/>
</dbReference>
<dbReference type="InterPro" id="IPR003959">
    <property type="entry name" value="ATPase_AAA_core"/>
</dbReference>
<dbReference type="SMART" id="SM00382">
    <property type="entry name" value="AAA"/>
    <property type="match status" value="2"/>
</dbReference>
<name>A0AB34IN11_PRYPA</name>
<dbReference type="FunFam" id="3.40.50.300:FF:000010">
    <property type="entry name" value="Chaperone clpB 1, putative"/>
    <property type="match status" value="1"/>
</dbReference>
<dbReference type="SUPFAM" id="SSF81923">
    <property type="entry name" value="Double Clp-N motif"/>
    <property type="match status" value="1"/>
</dbReference>
<dbReference type="PANTHER" id="PTHR11638">
    <property type="entry name" value="ATP-DEPENDENT CLP PROTEASE"/>
    <property type="match status" value="1"/>
</dbReference>
<dbReference type="AlphaFoldDB" id="A0AB34IN11"/>
<dbReference type="Pfam" id="PF07724">
    <property type="entry name" value="AAA_2"/>
    <property type="match status" value="1"/>
</dbReference>
<keyword evidence="5 9" id="KW-0547">Nucleotide-binding</keyword>
<comment type="caution">
    <text evidence="12">The sequence shown here is derived from an EMBL/GenBank/DDBJ whole genome shotgun (WGS) entry which is preliminary data.</text>
</comment>
<feature type="chain" id="PRO_5044301241" description="Clp R domain-containing protein" evidence="10">
    <location>
        <begin position="17"/>
        <end position="861"/>
    </location>
</feature>
<dbReference type="PROSITE" id="PS00871">
    <property type="entry name" value="CLPAB_2"/>
    <property type="match status" value="1"/>
</dbReference>
<evidence type="ECO:0000313" key="12">
    <source>
        <dbReference type="EMBL" id="KAL1500566.1"/>
    </source>
</evidence>
<evidence type="ECO:0000256" key="7">
    <source>
        <dbReference type="ARBA" id="ARBA00023186"/>
    </source>
</evidence>
<dbReference type="Pfam" id="PF10431">
    <property type="entry name" value="ClpB_D2-small"/>
    <property type="match status" value="1"/>
</dbReference>
<keyword evidence="3" id="KW-0934">Plastid</keyword>
<dbReference type="EMBL" id="JBGBPQ010000023">
    <property type="protein sequence ID" value="KAL1500566.1"/>
    <property type="molecule type" value="Genomic_DNA"/>
</dbReference>
<keyword evidence="2" id="KW-0150">Chloroplast</keyword>
<dbReference type="InterPro" id="IPR018368">
    <property type="entry name" value="ClpA/B_CS1"/>
</dbReference>
<accession>A0AB34IN11</accession>
<dbReference type="Pfam" id="PF00004">
    <property type="entry name" value="AAA"/>
    <property type="match status" value="1"/>
</dbReference>
<dbReference type="GO" id="GO:0009507">
    <property type="term" value="C:chloroplast"/>
    <property type="evidence" value="ECO:0007669"/>
    <property type="project" value="UniProtKB-SubCell"/>
</dbReference>
<proteinExistence type="inferred from homology"/>
<dbReference type="InterPro" id="IPR050130">
    <property type="entry name" value="ClpA_ClpB"/>
</dbReference>
<dbReference type="InterPro" id="IPR028299">
    <property type="entry name" value="ClpA/B_CS2"/>
</dbReference>